<dbReference type="Gene3D" id="3.40.50.2300">
    <property type="match status" value="1"/>
</dbReference>
<dbReference type="InterPro" id="IPR011006">
    <property type="entry name" value="CheY-like_superfamily"/>
</dbReference>
<organism evidence="18 19">
    <name type="scientific">Zophobihabitans entericus</name>
    <dbReference type="NCBI Taxonomy" id="1635327"/>
    <lineage>
        <taxon>Bacteria</taxon>
        <taxon>Pseudomonadati</taxon>
        <taxon>Pseudomonadota</taxon>
        <taxon>Gammaproteobacteria</taxon>
        <taxon>Orbales</taxon>
        <taxon>Orbaceae</taxon>
        <taxon>Zophobihabitans</taxon>
    </lineage>
</organism>
<dbReference type="GO" id="GO:0043565">
    <property type="term" value="F:sequence-specific DNA binding"/>
    <property type="evidence" value="ECO:0007669"/>
    <property type="project" value="InterPro"/>
</dbReference>
<dbReference type="PROSITE" id="PS50045">
    <property type="entry name" value="SIGMA54_INTERACT_4"/>
    <property type="match status" value="1"/>
</dbReference>
<dbReference type="NCBIfam" id="TIGR01818">
    <property type="entry name" value="ntrC"/>
    <property type="match status" value="1"/>
</dbReference>
<dbReference type="EMBL" id="CP050253">
    <property type="protein sequence ID" value="QIQ20304.1"/>
    <property type="molecule type" value="Genomic_DNA"/>
</dbReference>
<dbReference type="InterPro" id="IPR002197">
    <property type="entry name" value="HTH_Fis"/>
</dbReference>
<dbReference type="InterPro" id="IPR025944">
    <property type="entry name" value="Sigma_54_int_dom_CS"/>
</dbReference>
<dbReference type="PRINTS" id="PR01590">
    <property type="entry name" value="HTHFIS"/>
</dbReference>
<dbReference type="FunFam" id="1.10.8.60:FF:000014">
    <property type="entry name" value="DNA-binding transcriptional regulator NtrC"/>
    <property type="match status" value="1"/>
</dbReference>
<name>A0A6G9I9A6_9GAMM</name>
<evidence type="ECO:0000256" key="8">
    <source>
        <dbReference type="ARBA" id="ARBA00023012"/>
    </source>
</evidence>
<dbReference type="GO" id="GO:0005524">
    <property type="term" value="F:ATP binding"/>
    <property type="evidence" value="ECO:0007669"/>
    <property type="project" value="UniProtKB-KW"/>
</dbReference>
<feature type="domain" description="Response regulatory" evidence="17">
    <location>
        <begin position="15"/>
        <end position="131"/>
    </location>
</feature>
<dbReference type="AlphaFoldDB" id="A0A6G9I9A6"/>
<dbReference type="GO" id="GO:0000156">
    <property type="term" value="F:phosphorelay response regulator activity"/>
    <property type="evidence" value="ECO:0007669"/>
    <property type="project" value="UniProtKB-UniRule"/>
</dbReference>
<dbReference type="InParanoid" id="A0A6G9I9A6"/>
<keyword evidence="10 15" id="KW-0238">DNA-binding</keyword>
<dbReference type="KEGG" id="orb:IPMB12_00585"/>
<evidence type="ECO:0000256" key="2">
    <source>
        <dbReference type="ARBA" id="ARBA00019059"/>
    </source>
</evidence>
<keyword evidence="8 15" id="KW-0902">Two-component regulatory system</keyword>
<protein>
    <recommendedName>
        <fullName evidence="2 15">DNA-binding transcriptional regulator NtrC</fullName>
    </recommendedName>
    <alternativeName>
        <fullName evidence="15">Nitrogen regulation protein NR(I)</fullName>
    </alternativeName>
</protein>
<dbReference type="FunFam" id="3.40.50.2300:FF:000018">
    <property type="entry name" value="DNA-binding transcriptional regulator NtrC"/>
    <property type="match status" value="1"/>
</dbReference>
<dbReference type="Pfam" id="PF02954">
    <property type="entry name" value="HTH_8"/>
    <property type="match status" value="1"/>
</dbReference>
<comment type="subcellular location">
    <subcellularLocation>
        <location evidence="1 15">Cytoplasm</location>
    </subcellularLocation>
</comment>
<evidence type="ECO:0000256" key="15">
    <source>
        <dbReference type="RuleBase" id="RU365013"/>
    </source>
</evidence>
<dbReference type="SMART" id="SM00382">
    <property type="entry name" value="AAA"/>
    <property type="match status" value="1"/>
</dbReference>
<evidence type="ECO:0000256" key="9">
    <source>
        <dbReference type="ARBA" id="ARBA00023015"/>
    </source>
</evidence>
<dbReference type="PANTHER" id="PTHR32071:SF95">
    <property type="entry name" value="DNA-BINDING TRANSCRIPTIONAL REGULATOR NTRC"/>
    <property type="match status" value="1"/>
</dbReference>
<dbReference type="SUPFAM" id="SSF52540">
    <property type="entry name" value="P-loop containing nucleoside triphosphate hydrolases"/>
    <property type="match status" value="1"/>
</dbReference>
<evidence type="ECO:0000259" key="17">
    <source>
        <dbReference type="PROSITE" id="PS50110"/>
    </source>
</evidence>
<dbReference type="SUPFAM" id="SSF46689">
    <property type="entry name" value="Homeodomain-like"/>
    <property type="match status" value="1"/>
</dbReference>
<dbReference type="InterPro" id="IPR025943">
    <property type="entry name" value="Sigma_54_int_dom_ATP-bd_2"/>
</dbReference>
<evidence type="ECO:0000256" key="11">
    <source>
        <dbReference type="ARBA" id="ARBA00023159"/>
    </source>
</evidence>
<dbReference type="Pfam" id="PF00072">
    <property type="entry name" value="Response_reg"/>
    <property type="match status" value="1"/>
</dbReference>
<dbReference type="InterPro" id="IPR010114">
    <property type="entry name" value="Transcript_reg_NtrC"/>
</dbReference>
<dbReference type="FunCoup" id="A0A6G9I9A6">
    <property type="interactions" value="234"/>
</dbReference>
<evidence type="ECO:0000256" key="10">
    <source>
        <dbReference type="ARBA" id="ARBA00023125"/>
    </source>
</evidence>
<evidence type="ECO:0000256" key="4">
    <source>
        <dbReference type="ARBA" id="ARBA00022491"/>
    </source>
</evidence>
<dbReference type="InterPro" id="IPR002078">
    <property type="entry name" value="Sigma_54_int"/>
</dbReference>
<dbReference type="SMART" id="SM00448">
    <property type="entry name" value="REC"/>
    <property type="match status" value="1"/>
</dbReference>
<keyword evidence="19" id="KW-1185">Reference proteome</keyword>
<evidence type="ECO:0000313" key="19">
    <source>
        <dbReference type="Proteomes" id="UP000501168"/>
    </source>
</evidence>
<keyword evidence="3 15" id="KW-0963">Cytoplasm</keyword>
<evidence type="ECO:0000259" key="16">
    <source>
        <dbReference type="PROSITE" id="PS50045"/>
    </source>
</evidence>
<dbReference type="Gene3D" id="1.10.8.60">
    <property type="match status" value="1"/>
</dbReference>
<dbReference type="NCBIfam" id="NF008176">
    <property type="entry name" value="PRK10923.1"/>
    <property type="match status" value="1"/>
</dbReference>
<proteinExistence type="predicted"/>
<comment type="function">
    <text evidence="15">Member of the two-component regulatory system NtrB/NtrC, which controls expression of the nitrogen-regulated (ntr) genes in response to nitrogen limitation. Phosphorylated NtrC binds directly to DNA and stimulates the formation of open promoter-sigma54-RNA polymerase complexes.</text>
</comment>
<evidence type="ECO:0000256" key="1">
    <source>
        <dbReference type="ARBA" id="ARBA00004496"/>
    </source>
</evidence>
<dbReference type="InterPro" id="IPR058031">
    <property type="entry name" value="AAA_lid_NorR"/>
</dbReference>
<evidence type="ECO:0000313" key="18">
    <source>
        <dbReference type="EMBL" id="QIQ20304.1"/>
    </source>
</evidence>
<dbReference type="SUPFAM" id="SSF52172">
    <property type="entry name" value="CheY-like"/>
    <property type="match status" value="1"/>
</dbReference>
<evidence type="ECO:0000256" key="5">
    <source>
        <dbReference type="ARBA" id="ARBA00022553"/>
    </source>
</evidence>
<dbReference type="InterPro" id="IPR027417">
    <property type="entry name" value="P-loop_NTPase"/>
</dbReference>
<keyword evidence="4 15" id="KW-0678">Repressor</keyword>
<keyword evidence="11 15" id="KW-0010">Activator</keyword>
<dbReference type="InterPro" id="IPR003593">
    <property type="entry name" value="AAA+_ATPase"/>
</dbReference>
<keyword evidence="13 15" id="KW-0535">Nitrogen fixation</keyword>
<feature type="domain" description="Sigma-54 factor interaction" evidence="16">
    <location>
        <begin position="151"/>
        <end position="380"/>
    </location>
</feature>
<dbReference type="PANTHER" id="PTHR32071">
    <property type="entry name" value="TRANSCRIPTIONAL REGULATORY PROTEIN"/>
    <property type="match status" value="1"/>
</dbReference>
<keyword evidence="9 15" id="KW-0805">Transcription regulation</keyword>
<dbReference type="InterPro" id="IPR001789">
    <property type="entry name" value="Sig_transdc_resp-reg_receiver"/>
</dbReference>
<keyword evidence="12 15" id="KW-0804">Transcription</keyword>
<keyword evidence="5 14" id="KW-0597">Phosphoprotein</keyword>
<dbReference type="GO" id="GO:0006808">
    <property type="term" value="P:regulation of nitrogen utilization"/>
    <property type="evidence" value="ECO:0007669"/>
    <property type="project" value="UniProtKB-UniRule"/>
</dbReference>
<dbReference type="PROSITE" id="PS00675">
    <property type="entry name" value="SIGMA54_INTERACT_1"/>
    <property type="match status" value="1"/>
</dbReference>
<dbReference type="FunFam" id="3.40.50.300:FF:000006">
    <property type="entry name" value="DNA-binding transcriptional regulator NtrC"/>
    <property type="match status" value="1"/>
</dbReference>
<dbReference type="PROSITE" id="PS50110">
    <property type="entry name" value="RESPONSE_REGULATORY"/>
    <property type="match status" value="1"/>
</dbReference>
<dbReference type="GO" id="GO:0005737">
    <property type="term" value="C:cytoplasm"/>
    <property type="evidence" value="ECO:0007669"/>
    <property type="project" value="UniProtKB-SubCell"/>
</dbReference>
<sequence>MERNIESTTLSNPQTVWIVDDDSSIRWVLDRALTHAGFQCVCFETGQAVLDVLLHNSTKPAVIISDIRMPGIDGLTLLQQVKESFPAIPVIIMTAHSDLDAAVSAYQKGAFDYIPKPFDVDEVISLVERSILHSQEQKIAQTEFTKASAGIIGEAPAMQDVFRIIGRLSKSSISVLINGESGTGKELVAQALHQHSPRAKAPFIAINMAAIPKDLIESELFGHEKGAFTGASQIRQGRFEQANGGTLFLDEIGDMPLDVQTRLLRVLADGQFYRIGGYAPIKVDVRIIAATHQNLEARVKEGLFREDLFHRLNVIRILLPPLRERAEDIPRLAMHFLQTTAQELGVETKILSPEAIEMLCQFNWPGNVRQLENICRWITVMSSSQEVLVQDLPPEIYQDKTLTRPTEGMITKTEPSVITDNLDIATWQTLLHTWTKQALTDGKQNILPEVVNQVEKIMLEATLQYTHGHKQDAAQILGWGRNTLTRKLKELKDVK</sequence>
<evidence type="ECO:0000256" key="12">
    <source>
        <dbReference type="ARBA" id="ARBA00023163"/>
    </source>
</evidence>
<keyword evidence="7 15" id="KW-0067">ATP-binding</keyword>
<keyword evidence="6 15" id="KW-0547">Nucleotide-binding</keyword>
<dbReference type="CDD" id="cd19919">
    <property type="entry name" value="REC_NtrC"/>
    <property type="match status" value="1"/>
</dbReference>
<evidence type="ECO:0000256" key="3">
    <source>
        <dbReference type="ARBA" id="ARBA00022490"/>
    </source>
</evidence>
<dbReference type="Proteomes" id="UP000501168">
    <property type="component" value="Chromosome"/>
</dbReference>
<dbReference type="RefSeq" id="WP_166913923.1">
    <property type="nucleotide sequence ID" value="NZ_CP050253.1"/>
</dbReference>
<dbReference type="Pfam" id="PF00158">
    <property type="entry name" value="Sigma54_activat"/>
    <property type="match status" value="1"/>
</dbReference>
<dbReference type="InterPro" id="IPR025662">
    <property type="entry name" value="Sigma_54_int_dom_ATP-bd_1"/>
</dbReference>
<dbReference type="Gene3D" id="1.10.10.60">
    <property type="entry name" value="Homeodomain-like"/>
    <property type="match status" value="1"/>
</dbReference>
<dbReference type="InterPro" id="IPR009057">
    <property type="entry name" value="Homeodomain-like_sf"/>
</dbReference>
<dbReference type="FunFam" id="1.10.10.60:FF:000088">
    <property type="entry name" value="DNA-binding transcriptional regulator NtrC"/>
    <property type="match status" value="1"/>
</dbReference>
<reference evidence="18 19" key="1">
    <citation type="submission" date="2020-03" db="EMBL/GenBank/DDBJ databases">
        <title>Complete genome sequence of Orbus sp. IPMB12 (BCRC 80908).</title>
        <authorList>
            <person name="Lo W.-S."/>
            <person name="Chang T.-H."/>
            <person name="Kuo C.-H."/>
        </authorList>
    </citation>
    <scope>NUCLEOTIDE SEQUENCE [LARGE SCALE GENOMIC DNA]</scope>
    <source>
        <strain evidence="18 19">IPMB12</strain>
    </source>
</reference>
<evidence type="ECO:0000256" key="13">
    <source>
        <dbReference type="ARBA" id="ARBA00023231"/>
    </source>
</evidence>
<accession>A0A6G9I9A6</accession>
<dbReference type="GO" id="GO:0006355">
    <property type="term" value="P:regulation of DNA-templated transcription"/>
    <property type="evidence" value="ECO:0007669"/>
    <property type="project" value="InterPro"/>
</dbReference>
<evidence type="ECO:0000256" key="6">
    <source>
        <dbReference type="ARBA" id="ARBA00022741"/>
    </source>
</evidence>
<dbReference type="CDD" id="cd00009">
    <property type="entry name" value="AAA"/>
    <property type="match status" value="1"/>
</dbReference>
<evidence type="ECO:0000256" key="14">
    <source>
        <dbReference type="PROSITE-ProRule" id="PRU00169"/>
    </source>
</evidence>
<evidence type="ECO:0000256" key="7">
    <source>
        <dbReference type="ARBA" id="ARBA00022840"/>
    </source>
</evidence>
<dbReference type="PROSITE" id="PS00688">
    <property type="entry name" value="SIGMA54_INTERACT_3"/>
    <property type="match status" value="1"/>
</dbReference>
<dbReference type="Gene3D" id="3.40.50.300">
    <property type="entry name" value="P-loop containing nucleotide triphosphate hydrolases"/>
    <property type="match status" value="1"/>
</dbReference>
<dbReference type="Pfam" id="PF25601">
    <property type="entry name" value="AAA_lid_14"/>
    <property type="match status" value="1"/>
</dbReference>
<gene>
    <name evidence="18" type="primary">glnG</name>
    <name evidence="15" type="synonym">ntrC</name>
    <name evidence="18" type="ORF">IPMB12_00585</name>
</gene>
<feature type="modified residue" description="4-aspartylphosphate" evidence="14">
    <location>
        <position position="66"/>
    </location>
</feature>
<dbReference type="PROSITE" id="PS00676">
    <property type="entry name" value="SIGMA54_INTERACT_2"/>
    <property type="match status" value="1"/>
</dbReference>